<reference evidence="2" key="1">
    <citation type="submission" date="2022-03" db="EMBL/GenBank/DDBJ databases">
        <authorList>
            <person name="Martin C."/>
        </authorList>
    </citation>
    <scope>NUCLEOTIDE SEQUENCE</scope>
</reference>
<dbReference type="Pfam" id="PF11409">
    <property type="entry name" value="SARA"/>
    <property type="match status" value="1"/>
</dbReference>
<dbReference type="Gene3D" id="3.30.1360.220">
    <property type="entry name" value="Domain of unknown function (DUF3480), N-terminal subdomain"/>
    <property type="match status" value="1"/>
</dbReference>
<dbReference type="InterPro" id="IPR000306">
    <property type="entry name" value="Znf_FYVE"/>
</dbReference>
<dbReference type="InterPro" id="IPR013083">
    <property type="entry name" value="Znf_RING/FYVE/PHD"/>
</dbReference>
<feature type="region of interest" description="Disordered" evidence="1">
    <location>
        <begin position="221"/>
        <end position="263"/>
    </location>
</feature>
<feature type="region of interest" description="Disordered" evidence="1">
    <location>
        <begin position="1041"/>
        <end position="1066"/>
    </location>
</feature>
<name>A0A8J1TRZ8_OWEFU</name>
<dbReference type="InterPro" id="IPR037145">
    <property type="entry name" value="SARA_Smad-bd_sf"/>
</dbReference>
<accession>A0A8J1TRZ8</accession>
<feature type="compositionally biased region" description="Pro residues" evidence="1">
    <location>
        <begin position="674"/>
        <end position="685"/>
    </location>
</feature>
<feature type="compositionally biased region" description="Polar residues" evidence="1">
    <location>
        <begin position="660"/>
        <end position="673"/>
    </location>
</feature>
<dbReference type="PANTHER" id="PTHR46319">
    <property type="entry name" value="ZINC FINGER FYVE DOMAIN-CONTAINING PROTEIN"/>
    <property type="match status" value="1"/>
</dbReference>
<dbReference type="SMART" id="SM01421">
    <property type="entry name" value="DUF3480"/>
    <property type="match status" value="1"/>
</dbReference>
<dbReference type="EMBL" id="CAIIXF020000001">
    <property type="protein sequence ID" value="CAH1776116.1"/>
    <property type="molecule type" value="Genomic_DNA"/>
</dbReference>
<dbReference type="InterPro" id="IPR024608">
    <property type="entry name" value="SARA-like_SBD"/>
</dbReference>
<dbReference type="InterPro" id="IPR011011">
    <property type="entry name" value="Znf_FYVE_PHD"/>
</dbReference>
<feature type="compositionally biased region" description="Basic and acidic residues" evidence="1">
    <location>
        <begin position="241"/>
        <end position="256"/>
    </location>
</feature>
<dbReference type="PROSITE" id="PS50178">
    <property type="entry name" value="ZF_FYVE"/>
    <property type="match status" value="1"/>
</dbReference>
<dbReference type="Proteomes" id="UP000749559">
    <property type="component" value="Unassembled WGS sequence"/>
</dbReference>
<dbReference type="Gene3D" id="3.30.40.10">
    <property type="entry name" value="Zinc/RING finger domain, C3HC4 (zinc finger)"/>
    <property type="match status" value="1"/>
</dbReference>
<dbReference type="Gene3D" id="3.30.500.40">
    <property type="match status" value="1"/>
</dbReference>
<dbReference type="Gene3D" id="4.10.720.10">
    <property type="entry name" value="Smad anchor for receptor activation, Smad-binding domain"/>
    <property type="match status" value="1"/>
</dbReference>
<feature type="region of interest" description="Disordered" evidence="1">
    <location>
        <begin position="827"/>
        <end position="884"/>
    </location>
</feature>
<evidence type="ECO:0000256" key="1">
    <source>
        <dbReference type="SAM" id="MobiDB-lite"/>
    </source>
</evidence>
<comment type="caution">
    <text evidence="2">The sequence shown here is derived from an EMBL/GenBank/DDBJ whole genome shotgun (WGS) entry which is preliminary data.</text>
</comment>
<dbReference type="GO" id="GO:0016197">
    <property type="term" value="P:endosomal transport"/>
    <property type="evidence" value="ECO:0007669"/>
    <property type="project" value="TreeGrafter"/>
</dbReference>
<dbReference type="SMART" id="SM01422">
    <property type="entry name" value="SARA"/>
    <property type="match status" value="1"/>
</dbReference>
<proteinExistence type="predicted"/>
<feature type="compositionally biased region" description="Basic and acidic residues" evidence="1">
    <location>
        <begin position="1041"/>
        <end position="1051"/>
    </location>
</feature>
<feature type="region of interest" description="Disordered" evidence="1">
    <location>
        <begin position="660"/>
        <end position="697"/>
    </location>
</feature>
<dbReference type="OrthoDB" id="5872154at2759"/>
<organism evidence="2 3">
    <name type="scientific">Owenia fusiformis</name>
    <name type="common">Polychaete worm</name>
    <dbReference type="NCBI Taxonomy" id="6347"/>
    <lineage>
        <taxon>Eukaryota</taxon>
        <taxon>Metazoa</taxon>
        <taxon>Spiralia</taxon>
        <taxon>Lophotrochozoa</taxon>
        <taxon>Annelida</taxon>
        <taxon>Polychaeta</taxon>
        <taxon>Sedentaria</taxon>
        <taxon>Canalipalpata</taxon>
        <taxon>Sabellida</taxon>
        <taxon>Oweniida</taxon>
        <taxon>Oweniidae</taxon>
        <taxon>Owenia</taxon>
    </lineage>
</organism>
<dbReference type="InterPro" id="IPR017455">
    <property type="entry name" value="Znf_FYVE-rel"/>
</dbReference>
<dbReference type="Pfam" id="PF11979">
    <property type="entry name" value="SARA_C"/>
    <property type="match status" value="1"/>
</dbReference>
<feature type="compositionally biased region" description="Low complexity" evidence="1">
    <location>
        <begin position="221"/>
        <end position="235"/>
    </location>
</feature>
<feature type="compositionally biased region" description="Low complexity" evidence="1">
    <location>
        <begin position="574"/>
        <end position="597"/>
    </location>
</feature>
<evidence type="ECO:0000313" key="3">
    <source>
        <dbReference type="Proteomes" id="UP000749559"/>
    </source>
</evidence>
<dbReference type="GO" id="GO:0046872">
    <property type="term" value="F:metal ion binding"/>
    <property type="evidence" value="ECO:0007669"/>
    <property type="project" value="InterPro"/>
</dbReference>
<keyword evidence="3" id="KW-1185">Reference proteome</keyword>
<evidence type="ECO:0000313" key="2">
    <source>
        <dbReference type="EMBL" id="CAH1776116.1"/>
    </source>
</evidence>
<dbReference type="CDD" id="cd15729">
    <property type="entry name" value="FYVE_endofin"/>
    <property type="match status" value="1"/>
</dbReference>
<dbReference type="SMART" id="SM00064">
    <property type="entry name" value="FYVE"/>
    <property type="match status" value="1"/>
</dbReference>
<dbReference type="Pfam" id="PF01363">
    <property type="entry name" value="FYVE"/>
    <property type="match status" value="1"/>
</dbReference>
<feature type="region of interest" description="Disordered" evidence="1">
    <location>
        <begin position="563"/>
        <end position="626"/>
    </location>
</feature>
<dbReference type="PANTHER" id="PTHR46319:SF3">
    <property type="entry name" value="ZINC FINGER FYVE DOMAIN-CONTAINING PROTEIN"/>
    <property type="match status" value="1"/>
</dbReference>
<dbReference type="FunFam" id="3.30.500.40:FF:000001">
    <property type="entry name" value="Zinc finger, FYVE domain-containing 9a"/>
    <property type="match status" value="1"/>
</dbReference>
<protein>
    <submittedName>
        <fullName evidence="2">Uncharacterized protein</fullName>
    </submittedName>
</protein>
<dbReference type="SUPFAM" id="SSF57903">
    <property type="entry name" value="FYVE/PHD zinc finger"/>
    <property type="match status" value="1"/>
</dbReference>
<dbReference type="FunFam" id="3.30.40.10:FF:000084">
    <property type="entry name" value="Zinc finger, FYVE domain-containing 9b"/>
    <property type="match status" value="1"/>
</dbReference>
<dbReference type="InterPro" id="IPR022557">
    <property type="entry name" value="SARA-like_C"/>
</dbReference>
<dbReference type="GO" id="GO:0031901">
    <property type="term" value="C:early endosome membrane"/>
    <property type="evidence" value="ECO:0007669"/>
    <property type="project" value="TreeGrafter"/>
</dbReference>
<gene>
    <name evidence="2" type="ORF">OFUS_LOCUS3328</name>
</gene>
<sequence>MDGFVFDLDKVLDDFEMNEDTVPVPGSGDKKFSQDYINSVKDTINPYAAIVPSASMPLGGGVPIEQNDLSTPTNTQPFTSLMYDSPYDSPDRIDMSEADFGPSPIAPNVMPLTGPSADSNEPHIRHMTDISCIPHLASADSATIPPHQPDVVSSTMNSANVKTNNLSLMDNVKPTHNAADMNIIEPQQHSLERLHSIENNTCPAQVTTPHANISYAPAIPSESSQSTATSMASTAQIDPGSTHEDIKTNLHHKDTNPDVNESTALDTKQECTALSQESSDTIGMENTQKPVIPLNQQNDKESIQSPVIQEMDNSLPPFTQETQRSPGPIRESLADEISKAIGTSAHNQVQLATNELNNAAVMDNNTVSIQSYTTNSEAIPALDQSEDSTKPLNEALSDSLESELRHLEVTGFKSEDIVVTESELDALLEESNNDIQSQSKTDISVSLNQSESEFLNVTLGQGESRPSLPVIGSNASAPLSSLSGEVAPGLLTNDILNSVSSGASNNIPNVTTTTPILGDIKNAHTANSPQVIEHSSVNCSNESVSSAPWSANRLGQDIGSMAVSRGSSAQHGGSSESAVTSPVSVPSPSLGVTSVSTQPQASPQLGIGARPKEPVNKHQRPNSLLGLSTVPLDNMNTEAIANIANQDNRTNDETTATTLHNVSDSYPSQVSQSMPPPIGQDPPPYAKVNPNPQNKSNMNPVQQNIVQPIPQLPISQDIPVSHGMQIETPVQPADLPGQAPSPNNPVEPVALSSTPEVQSTGLISADATEQHSATVEPRIEGMDTSSAAAIQGLSAVTSAMSLVDPNILTVSTGATHTLTEEEQMAIAQLSPESQAKRKRPTSLSLPPREFSAPPEKKASPSQESESSIEDPGSVGPPPAQNIAEPLTDFLDGAGLESVGLDPTAIRLGKVAPFWIPDNEATKCMNCDSKFTFTKRRHHCRACGKVLCSLCCKDKTKLIYMDNKEARVCQMCHTTINKVQAFERLNANRPRPDPNKPSEYCSTIPPIEQAQATGHLNAPPPTVMVPAPAVDDAHHGVSGVLKREGSQKKSEPKQVMFSDGIRPGGDLAELDGSSAIPTRRPMRAQKKVELPSIVSAAGEGDPPKPKAKTVKNPVNQTRCLIPQGGIPPFVTGANGTGDLSIEDRPDIDQVMKIILDEENPEPAMFAINKNLFVLVKLLNLSCCVKRTCWCFTTRGLCTVGQEELVVVLESQPNETKLPKDIFAYINTMYENASKGNTVSFLDNTLFTEPFLDSRDHAGFIYIRPTFQCLNKLILPQQPYLFALLIQKWETPWAKVFPLRLMLRLGAEYRYYPCPLISVRHRKPVFGEIGHTIMNLLADFRNFQYMLPKVKGVTIHMENKRTFINFPRNRYDEIMKIVSNSNDHVMALAGNFSLDADSHLVCLQTDEGNYQTQAINIQNKPRKVTGASFVVFNGALKSASGLTAKSSIVEDGLMVQISSDLMIAMKHNLREMQDYTIGCGAIGAQEPEEIVMLQWVEDDKQVNIGVKSSVDNMSLDGVESLHIHNSTDYVGDGKTIRWTEVFFLKNEESGGHRGEPVDLSRLAETLASATCLALAPYLSKLKEAGMTKLALRATIDNDNVGYEAGSNGEKMQTTYMNALDNELIPVIHNAGSQSQDGPVSLELVFYVLD</sequence>